<keyword evidence="3" id="KW-1185">Reference proteome</keyword>
<dbReference type="Proteomes" id="UP000054845">
    <property type="component" value="Unassembled WGS sequence"/>
</dbReference>
<proteinExistence type="predicted"/>
<protein>
    <submittedName>
        <fullName evidence="2">Uncharacterized protein</fullName>
    </submittedName>
</protein>
<feature type="region of interest" description="Disordered" evidence="1">
    <location>
        <begin position="57"/>
        <end position="80"/>
    </location>
</feature>
<evidence type="ECO:0000313" key="2">
    <source>
        <dbReference type="EMBL" id="CEH13431.1"/>
    </source>
</evidence>
<reference evidence="2 3" key="1">
    <citation type="submission" date="2014-09" db="EMBL/GenBank/DDBJ databases">
        <authorList>
            <person name="Magalhaes I.L.F."/>
            <person name="Oliveira U."/>
            <person name="Santos F.R."/>
            <person name="Vidigal T.H.D.A."/>
            <person name="Brescovit A.D."/>
            <person name="Santos A.J."/>
        </authorList>
    </citation>
    <scope>NUCLEOTIDE SEQUENCE [LARGE SCALE GENOMIC DNA]</scope>
</reference>
<name>A0A0P1BC59_9BASI</name>
<dbReference type="AlphaFoldDB" id="A0A0P1BC59"/>
<evidence type="ECO:0000256" key="1">
    <source>
        <dbReference type="SAM" id="MobiDB-lite"/>
    </source>
</evidence>
<feature type="compositionally biased region" description="Basic and acidic residues" evidence="1">
    <location>
        <begin position="57"/>
        <end position="76"/>
    </location>
</feature>
<dbReference type="EMBL" id="CCYA01000217">
    <property type="protein sequence ID" value="CEH13431.1"/>
    <property type="molecule type" value="Genomic_DNA"/>
</dbReference>
<sequence length="131" mass="13807">MGDVAAADIGGGCCAIICSSIYYWFSLHACGANCTACDACCRCNCCWDAGEYDREDQEAGRVRRDVAGRKGTKDSEQLPAYKAQEPMSVVKPADEQNAEAASVVKQATSCNIAPTQTAETDVSPAAPTQQS</sequence>
<evidence type="ECO:0000313" key="3">
    <source>
        <dbReference type="Proteomes" id="UP000054845"/>
    </source>
</evidence>
<accession>A0A0P1BC59</accession>
<organism evidence="2 3">
    <name type="scientific">Ceraceosorus bombacis</name>
    <dbReference type="NCBI Taxonomy" id="401625"/>
    <lineage>
        <taxon>Eukaryota</taxon>
        <taxon>Fungi</taxon>
        <taxon>Dikarya</taxon>
        <taxon>Basidiomycota</taxon>
        <taxon>Ustilaginomycotina</taxon>
        <taxon>Exobasidiomycetes</taxon>
        <taxon>Ceraceosorales</taxon>
        <taxon>Ceraceosoraceae</taxon>
        <taxon>Ceraceosorus</taxon>
    </lineage>
</organism>